<dbReference type="Proteomes" id="UP000179769">
    <property type="component" value="Unassembled WGS sequence"/>
</dbReference>
<accession>A0A1S1PE98</accession>
<dbReference type="InterPro" id="IPR017941">
    <property type="entry name" value="Rieske_2Fe-2S"/>
</dbReference>
<dbReference type="InterPro" id="IPR036922">
    <property type="entry name" value="Rieske_2Fe-2S_sf"/>
</dbReference>
<dbReference type="CDD" id="cd03469">
    <property type="entry name" value="Rieske_RO_Alpha_N"/>
    <property type="match status" value="1"/>
</dbReference>
<evidence type="ECO:0000256" key="1">
    <source>
        <dbReference type="ARBA" id="ARBA00001962"/>
    </source>
</evidence>
<evidence type="ECO:0000313" key="8">
    <source>
        <dbReference type="EMBL" id="OHV18892.1"/>
    </source>
</evidence>
<keyword evidence="6" id="KW-0411">Iron-sulfur</keyword>
<protein>
    <submittedName>
        <fullName evidence="8">(2Fe-2S)-binding protein</fullName>
    </submittedName>
</protein>
<dbReference type="GO" id="GO:0016705">
    <property type="term" value="F:oxidoreductase activity, acting on paired donors, with incorporation or reduction of molecular oxygen"/>
    <property type="evidence" value="ECO:0007669"/>
    <property type="project" value="UniProtKB-ARBA"/>
</dbReference>
<organism evidence="8 9">
    <name type="scientific">Parafrankia soli</name>
    <dbReference type="NCBI Taxonomy" id="2599596"/>
    <lineage>
        <taxon>Bacteria</taxon>
        <taxon>Bacillati</taxon>
        <taxon>Actinomycetota</taxon>
        <taxon>Actinomycetes</taxon>
        <taxon>Frankiales</taxon>
        <taxon>Frankiaceae</taxon>
        <taxon>Parafrankia</taxon>
    </lineage>
</organism>
<evidence type="ECO:0000256" key="5">
    <source>
        <dbReference type="ARBA" id="ARBA00023004"/>
    </source>
</evidence>
<dbReference type="AlphaFoldDB" id="A0A1S1PE98"/>
<proteinExistence type="predicted"/>
<keyword evidence="3" id="KW-0479">Metal-binding</keyword>
<dbReference type="EMBL" id="MAXA01000287">
    <property type="protein sequence ID" value="OHV18892.1"/>
    <property type="molecule type" value="Genomic_DNA"/>
</dbReference>
<evidence type="ECO:0000256" key="3">
    <source>
        <dbReference type="ARBA" id="ARBA00022723"/>
    </source>
</evidence>
<keyword evidence="9" id="KW-1185">Reference proteome</keyword>
<dbReference type="PANTHER" id="PTHR43756:SF5">
    <property type="entry name" value="CHOLINE MONOOXYGENASE, CHLOROPLASTIC"/>
    <property type="match status" value="1"/>
</dbReference>
<keyword evidence="4" id="KW-0560">Oxidoreductase</keyword>
<dbReference type="GO" id="GO:0004497">
    <property type="term" value="F:monooxygenase activity"/>
    <property type="evidence" value="ECO:0007669"/>
    <property type="project" value="UniProtKB-ARBA"/>
</dbReference>
<dbReference type="PANTHER" id="PTHR43756">
    <property type="entry name" value="CHOLINE MONOOXYGENASE, CHLOROPLASTIC"/>
    <property type="match status" value="1"/>
</dbReference>
<comment type="cofactor">
    <cofactor evidence="1">
        <name>Fe cation</name>
        <dbReference type="ChEBI" id="CHEBI:24875"/>
    </cofactor>
</comment>
<evidence type="ECO:0000256" key="2">
    <source>
        <dbReference type="ARBA" id="ARBA00022714"/>
    </source>
</evidence>
<evidence type="ECO:0000256" key="4">
    <source>
        <dbReference type="ARBA" id="ARBA00023002"/>
    </source>
</evidence>
<dbReference type="PROSITE" id="PS51296">
    <property type="entry name" value="RIESKE"/>
    <property type="match status" value="1"/>
</dbReference>
<dbReference type="SUPFAM" id="SSF50022">
    <property type="entry name" value="ISP domain"/>
    <property type="match status" value="1"/>
</dbReference>
<evidence type="ECO:0000256" key="6">
    <source>
        <dbReference type="ARBA" id="ARBA00023014"/>
    </source>
</evidence>
<evidence type="ECO:0000313" key="9">
    <source>
        <dbReference type="Proteomes" id="UP000179769"/>
    </source>
</evidence>
<dbReference type="Pfam" id="PF00848">
    <property type="entry name" value="Ring_hydroxyl_A"/>
    <property type="match status" value="1"/>
</dbReference>
<feature type="domain" description="Rieske" evidence="7">
    <location>
        <begin position="30"/>
        <end position="141"/>
    </location>
</feature>
<dbReference type="Pfam" id="PF00355">
    <property type="entry name" value="Rieske"/>
    <property type="match status" value="1"/>
</dbReference>
<dbReference type="GO" id="GO:0051537">
    <property type="term" value="F:2 iron, 2 sulfur cluster binding"/>
    <property type="evidence" value="ECO:0007669"/>
    <property type="project" value="UniProtKB-KW"/>
</dbReference>
<keyword evidence="5" id="KW-0408">Iron</keyword>
<dbReference type="Gene3D" id="2.102.10.10">
    <property type="entry name" value="Rieske [2Fe-2S] iron-sulphur domain"/>
    <property type="match status" value="1"/>
</dbReference>
<dbReference type="InterPro" id="IPR015879">
    <property type="entry name" value="Ring_hydroxy_dOase_asu_C_dom"/>
</dbReference>
<comment type="caution">
    <text evidence="8">The sequence shown here is derived from an EMBL/GenBank/DDBJ whole genome shotgun (WGS) entry which is preliminary data.</text>
</comment>
<dbReference type="InterPro" id="IPR001663">
    <property type="entry name" value="Rng_hydr_dOase-A"/>
</dbReference>
<dbReference type="SUPFAM" id="SSF55961">
    <property type="entry name" value="Bet v1-like"/>
    <property type="match status" value="1"/>
</dbReference>
<dbReference type="GO" id="GO:0005506">
    <property type="term" value="F:iron ion binding"/>
    <property type="evidence" value="ECO:0007669"/>
    <property type="project" value="InterPro"/>
</dbReference>
<sequence>MNDSLHVPAERYYSREFYDLEKEKLWPHVWQMAAREEEIPEPGDFVEYEVVGQSILIVRQEDGSVKALHNACRHRATQLAVGAGRFPGGQIACPFHGWRWKTDGQCSHIFGREGFSDEVLRPDDLALRECLVEMWGGHVWINMDHNAPPLLEALFPAAQILSGVGVGNMRVKWWKEAIINCNWKLAQEAFFEGWHLKQTHPQLYTFDQDDSDETDLAAFEYTAFANGHGRFQSGDAKESYGGRPGAEVEDAEDKSDFIEFHRVLQSGQDAMALERDIHVFEGLAGELDPKDPEFAGKAIQALFEYWKGAGIPNPVSDPAAMRLWGGDIFLFPNYLMLPMYANSLNYRVRPYNDDPEWCRFEVWSVTTYPAGREPERAELTGRFDTDDTDHWGLIPRQDFENLERLQRGIKSKSISETRLSQLWEQTISNMHQELDRRLAADYSTRPAGDATR</sequence>
<reference evidence="9" key="1">
    <citation type="submission" date="2016-07" db="EMBL/GenBank/DDBJ databases">
        <title>Frankia sp. NRRL B-16219 Genome sequencing.</title>
        <authorList>
            <person name="Ghodhbane-Gtari F."/>
            <person name="Swanson E."/>
            <person name="Gueddou A."/>
            <person name="Louati M."/>
            <person name="Nouioui I."/>
            <person name="Hezbri K."/>
            <person name="Abebe-Akele F."/>
            <person name="Simpson S."/>
            <person name="Morris K."/>
            <person name="Thomas K."/>
            <person name="Gtari M."/>
            <person name="Tisa L.S."/>
        </authorList>
    </citation>
    <scope>NUCLEOTIDE SEQUENCE [LARGE SCALE GENOMIC DNA]</scope>
    <source>
        <strain evidence="9">NRRL B-16219</strain>
    </source>
</reference>
<dbReference type="OrthoDB" id="5243643at2"/>
<dbReference type="Gene3D" id="3.90.380.10">
    <property type="entry name" value="Naphthalene 1,2-dioxygenase Alpha Subunit, Chain A, domain 1"/>
    <property type="match status" value="1"/>
</dbReference>
<gene>
    <name evidence="8" type="ORF">BBK14_29740</name>
</gene>
<name>A0A1S1PE98_9ACTN</name>
<evidence type="ECO:0000259" key="7">
    <source>
        <dbReference type="PROSITE" id="PS51296"/>
    </source>
</evidence>
<dbReference type="PRINTS" id="PR00090">
    <property type="entry name" value="RNGDIOXGNASE"/>
</dbReference>
<keyword evidence="2" id="KW-0001">2Fe-2S</keyword>